<dbReference type="AlphaFoldDB" id="A0A4R3MB77"/>
<name>A0A4R3MB77_9BURK</name>
<protein>
    <submittedName>
        <fullName evidence="1">Uncharacterized protein</fullName>
    </submittedName>
</protein>
<sequence>MRDGTHKVGVVGWHPQGVPLRERQVRFVVAALVAAKINHCAWCEVSLDILRLLSHLLDLQLKVDRGAGDAQAAGFGSQSIGLAVHFLK</sequence>
<accession>A0A4R3MB77</accession>
<gene>
    <name evidence="1" type="ORF">EDC26_102349</name>
</gene>
<evidence type="ECO:0000313" key="2">
    <source>
        <dbReference type="Proteomes" id="UP000295525"/>
    </source>
</evidence>
<keyword evidence="2" id="KW-1185">Reference proteome</keyword>
<proteinExistence type="predicted"/>
<dbReference type="EMBL" id="SMAJ01000002">
    <property type="protein sequence ID" value="TCT10392.1"/>
    <property type="molecule type" value="Genomic_DNA"/>
</dbReference>
<reference evidence="1 2" key="1">
    <citation type="submission" date="2019-03" db="EMBL/GenBank/DDBJ databases">
        <title>Genomic Encyclopedia of Type Strains, Phase IV (KMG-IV): sequencing the most valuable type-strain genomes for metagenomic binning, comparative biology and taxonomic classification.</title>
        <authorList>
            <person name="Goeker M."/>
        </authorList>
    </citation>
    <scope>NUCLEOTIDE SEQUENCE [LARGE SCALE GENOMIC DNA]</scope>
    <source>
        <strain evidence="1 2">DSM 24591</strain>
    </source>
</reference>
<dbReference type="Proteomes" id="UP000295525">
    <property type="component" value="Unassembled WGS sequence"/>
</dbReference>
<organism evidence="1 2">
    <name type="scientific">Paralcaligenes ureilyticus</name>
    <dbReference type="NCBI Taxonomy" id="627131"/>
    <lineage>
        <taxon>Bacteria</taxon>
        <taxon>Pseudomonadati</taxon>
        <taxon>Pseudomonadota</taxon>
        <taxon>Betaproteobacteria</taxon>
        <taxon>Burkholderiales</taxon>
        <taxon>Alcaligenaceae</taxon>
        <taxon>Paralcaligenes</taxon>
    </lineage>
</organism>
<evidence type="ECO:0000313" key="1">
    <source>
        <dbReference type="EMBL" id="TCT10392.1"/>
    </source>
</evidence>
<comment type="caution">
    <text evidence="1">The sequence shown here is derived from an EMBL/GenBank/DDBJ whole genome shotgun (WGS) entry which is preliminary data.</text>
</comment>